<keyword evidence="1" id="KW-1133">Transmembrane helix</keyword>
<name>A0A382BDX5_9ZZZZ</name>
<accession>A0A382BDX5</accession>
<sequence>MVDKNILHMLAVVMIYVLFIRKNIANKYWGMRLGFIYAGTVIISALIIRFS</sequence>
<feature type="transmembrane region" description="Helical" evidence="1">
    <location>
        <begin position="33"/>
        <end position="50"/>
    </location>
</feature>
<proteinExistence type="predicted"/>
<evidence type="ECO:0000313" key="2">
    <source>
        <dbReference type="EMBL" id="SVB11443.1"/>
    </source>
</evidence>
<protein>
    <submittedName>
        <fullName evidence="2">Uncharacterized protein</fullName>
    </submittedName>
</protein>
<reference evidence="2" key="1">
    <citation type="submission" date="2018-05" db="EMBL/GenBank/DDBJ databases">
        <authorList>
            <person name="Lanie J.A."/>
            <person name="Ng W.-L."/>
            <person name="Kazmierczak K.M."/>
            <person name="Andrzejewski T.M."/>
            <person name="Davidsen T.M."/>
            <person name="Wayne K.J."/>
            <person name="Tettelin H."/>
            <person name="Glass J.I."/>
            <person name="Rusch D."/>
            <person name="Podicherti R."/>
            <person name="Tsui H.-C.T."/>
            <person name="Winkler M.E."/>
        </authorList>
    </citation>
    <scope>NUCLEOTIDE SEQUENCE</scope>
</reference>
<dbReference type="EMBL" id="UINC01029166">
    <property type="protein sequence ID" value="SVB11443.1"/>
    <property type="molecule type" value="Genomic_DNA"/>
</dbReference>
<gene>
    <name evidence="2" type="ORF">METZ01_LOCUS164297</name>
</gene>
<evidence type="ECO:0000256" key="1">
    <source>
        <dbReference type="SAM" id="Phobius"/>
    </source>
</evidence>
<organism evidence="2">
    <name type="scientific">marine metagenome</name>
    <dbReference type="NCBI Taxonomy" id="408172"/>
    <lineage>
        <taxon>unclassified sequences</taxon>
        <taxon>metagenomes</taxon>
        <taxon>ecological metagenomes</taxon>
    </lineage>
</organism>
<dbReference type="AlphaFoldDB" id="A0A382BDX5"/>
<feature type="transmembrane region" description="Helical" evidence="1">
    <location>
        <begin position="6"/>
        <end position="21"/>
    </location>
</feature>
<keyword evidence="1" id="KW-0812">Transmembrane</keyword>
<keyword evidence="1" id="KW-0472">Membrane</keyword>